<feature type="transmembrane region" description="Helical" evidence="6">
    <location>
        <begin position="331"/>
        <end position="354"/>
    </location>
</feature>
<feature type="transmembrane region" description="Helical" evidence="6">
    <location>
        <begin position="77"/>
        <end position="100"/>
    </location>
</feature>
<dbReference type="CDD" id="cd06176">
    <property type="entry name" value="MFS_BCD_PucC-like"/>
    <property type="match status" value="1"/>
</dbReference>
<feature type="transmembrane region" description="Helical" evidence="6">
    <location>
        <begin position="175"/>
        <end position="197"/>
    </location>
</feature>
<evidence type="ECO:0000256" key="5">
    <source>
        <dbReference type="ARBA" id="ARBA00023136"/>
    </source>
</evidence>
<comment type="similarity">
    <text evidence="2">Belongs to the PucC family.</text>
</comment>
<name>A0A0P6VL55_9HYPH</name>
<dbReference type="InterPro" id="IPR026036">
    <property type="entry name" value="PucC"/>
</dbReference>
<evidence type="ECO:0000313" key="8">
    <source>
        <dbReference type="EMBL" id="KPL53415.1"/>
    </source>
</evidence>
<feature type="domain" description="Major facilitator superfamily (MFS) profile" evidence="7">
    <location>
        <begin position="8"/>
        <end position="428"/>
    </location>
</feature>
<keyword evidence="5 6" id="KW-0472">Membrane</keyword>
<proteinExistence type="inferred from homology"/>
<dbReference type="AlphaFoldDB" id="A0A0P6VL55"/>
<evidence type="ECO:0000256" key="1">
    <source>
        <dbReference type="ARBA" id="ARBA00004141"/>
    </source>
</evidence>
<evidence type="ECO:0000313" key="9">
    <source>
        <dbReference type="Proteomes" id="UP000048984"/>
    </source>
</evidence>
<dbReference type="InterPro" id="IPR020846">
    <property type="entry name" value="MFS_dom"/>
</dbReference>
<dbReference type="Pfam" id="PF03209">
    <property type="entry name" value="PUCC"/>
    <property type="match status" value="1"/>
</dbReference>
<dbReference type="SUPFAM" id="SSF103473">
    <property type="entry name" value="MFS general substrate transporter"/>
    <property type="match status" value="1"/>
</dbReference>
<dbReference type="InterPro" id="IPR036259">
    <property type="entry name" value="MFS_trans_sf"/>
</dbReference>
<protein>
    <submittedName>
        <fullName evidence="8">Bacteriochlorophyll synthase</fullName>
    </submittedName>
</protein>
<feature type="transmembrane region" description="Helical" evidence="6">
    <location>
        <begin position="400"/>
        <end position="424"/>
    </location>
</feature>
<feature type="transmembrane region" description="Helical" evidence="6">
    <location>
        <begin position="235"/>
        <end position="253"/>
    </location>
</feature>
<dbReference type="PROSITE" id="PS50850">
    <property type="entry name" value="MFS"/>
    <property type="match status" value="1"/>
</dbReference>
<feature type="transmembrane region" description="Helical" evidence="6">
    <location>
        <begin position="366"/>
        <end position="388"/>
    </location>
</feature>
<evidence type="ECO:0000256" key="3">
    <source>
        <dbReference type="ARBA" id="ARBA00022692"/>
    </source>
</evidence>
<dbReference type="PANTHER" id="PTHR23538:SF1">
    <property type="entry name" value="44.5 KD BACTERIOCHLOROPHYLL SYNTHASE SUBUNIT"/>
    <property type="match status" value="1"/>
</dbReference>
<dbReference type="GO" id="GO:0022857">
    <property type="term" value="F:transmembrane transporter activity"/>
    <property type="evidence" value="ECO:0007669"/>
    <property type="project" value="InterPro"/>
</dbReference>
<dbReference type="PANTHER" id="PTHR23538">
    <property type="entry name" value="44.5 KD BACTERIOCHLOROPHYLL SYNTHASE SUBUNIT"/>
    <property type="match status" value="1"/>
</dbReference>
<comment type="caution">
    <text evidence="8">The sequence shown here is derived from an EMBL/GenBank/DDBJ whole genome shotgun (WGS) entry which is preliminary data.</text>
</comment>
<dbReference type="Gene3D" id="1.20.1250.20">
    <property type="entry name" value="MFS general substrate transporter like domains"/>
    <property type="match status" value="2"/>
</dbReference>
<reference evidence="8 9" key="2">
    <citation type="submission" date="2015-10" db="EMBL/GenBank/DDBJ databases">
        <title>Draft Genome Sequence of Prosthecomicrobium hirschii ATCC 27832.</title>
        <authorList>
            <person name="Daniel J."/>
            <person name="Givan S.A."/>
            <person name="Brun Y.V."/>
            <person name="Brown P.J."/>
        </authorList>
    </citation>
    <scope>NUCLEOTIDE SEQUENCE [LARGE SCALE GENOMIC DNA]</scope>
    <source>
        <strain evidence="8 9">16</strain>
    </source>
</reference>
<organism evidence="8 9">
    <name type="scientific">Prosthecodimorpha hirschii</name>
    <dbReference type="NCBI Taxonomy" id="665126"/>
    <lineage>
        <taxon>Bacteria</taxon>
        <taxon>Pseudomonadati</taxon>
        <taxon>Pseudomonadota</taxon>
        <taxon>Alphaproteobacteria</taxon>
        <taxon>Hyphomicrobiales</taxon>
        <taxon>Ancalomicrobiaceae</taxon>
        <taxon>Prosthecodimorpha</taxon>
    </lineage>
</organism>
<comment type="subcellular location">
    <subcellularLocation>
        <location evidence="1">Membrane</location>
        <topology evidence="1">Multi-pass membrane protein</topology>
    </subcellularLocation>
</comment>
<gene>
    <name evidence="8" type="ORF">ABB55_15305</name>
</gene>
<keyword evidence="4 6" id="KW-1133">Transmembrane helix</keyword>
<dbReference type="STRING" id="665126.ABB55_15305"/>
<feature type="transmembrane region" description="Helical" evidence="6">
    <location>
        <begin position="273"/>
        <end position="292"/>
    </location>
</feature>
<evidence type="ECO:0000256" key="6">
    <source>
        <dbReference type="SAM" id="Phobius"/>
    </source>
</evidence>
<dbReference type="InterPro" id="IPR004896">
    <property type="entry name" value="PucC-rel"/>
</dbReference>
<accession>A0A0P6VL55</accession>
<feature type="transmembrane region" description="Helical" evidence="6">
    <location>
        <begin position="38"/>
        <end position="56"/>
    </location>
</feature>
<evidence type="ECO:0000256" key="4">
    <source>
        <dbReference type="ARBA" id="ARBA00022989"/>
    </source>
</evidence>
<dbReference type="Proteomes" id="UP000048984">
    <property type="component" value="Unassembled WGS sequence"/>
</dbReference>
<dbReference type="GO" id="GO:0016020">
    <property type="term" value="C:membrane"/>
    <property type="evidence" value="ECO:0007669"/>
    <property type="project" value="UniProtKB-SubCell"/>
</dbReference>
<keyword evidence="9" id="KW-1185">Reference proteome</keyword>
<dbReference type="PIRSF" id="PIRSF016565">
    <property type="entry name" value="PucC"/>
    <property type="match status" value="1"/>
</dbReference>
<evidence type="ECO:0000259" key="7">
    <source>
        <dbReference type="PROSITE" id="PS50850"/>
    </source>
</evidence>
<feature type="transmembrane region" description="Helical" evidence="6">
    <location>
        <begin position="299"/>
        <end position="319"/>
    </location>
</feature>
<evidence type="ECO:0000256" key="2">
    <source>
        <dbReference type="ARBA" id="ARBA00008412"/>
    </source>
</evidence>
<feature type="transmembrane region" description="Helical" evidence="6">
    <location>
        <begin position="144"/>
        <end position="163"/>
    </location>
</feature>
<keyword evidence="3 6" id="KW-0812">Transmembrane</keyword>
<sequence length="444" mass="45063">MTPRPLGWLGILRLGLLQTALGAILVLTTSTLNRVMVVEYAMPAAVPGLLVALHHACQALRPRWGYASDRGGRRTPWIVGGMAVLAAGGLLAAIATAWMATAPVAGLVLAVAAFVLIGLGVGAAGTNTLILLAERVEDERRAPAATIVWVMMIAGFIVTAALGGRALDPYSPERLVAVAAVVGLLAFLLSVVAVSGLEGSRRAGAPGAASSRSERDGGFSAMLRMVWCDPVARRFTLFIFASMLAYSAQDLILEPYAGIVFGMTPGETTRLGGLQNAGVLAGMVTVGLAGHLAGRRPGFVGAMMIAGCVASAAALAAIAESPALGLPIRPLVAALGFANGAFAVAAISMMMDLAGSGPQQSRGTRMGLWGAAQAIAFGAGGLAGTVAVDAVRWATGLTVTAYQAVFLAEAVMFLASALLALAIVARPSTDRTALGAGERITPAE</sequence>
<reference evidence="8 9" key="1">
    <citation type="submission" date="2015-09" db="EMBL/GenBank/DDBJ databases">
        <authorList>
            <person name="Jackson K.R."/>
            <person name="Lunt B.L."/>
            <person name="Fisher J.N.B."/>
            <person name="Gardner A.V."/>
            <person name="Bailey M.E."/>
            <person name="Deus L.M."/>
            <person name="Earl A.S."/>
            <person name="Gibby P.D."/>
            <person name="Hartmann K.A."/>
            <person name="Liu J.E."/>
            <person name="Manci A.M."/>
            <person name="Nielsen D.A."/>
            <person name="Solomon M.B."/>
            <person name="Breakwell D.P."/>
            <person name="Burnett S.H."/>
            <person name="Grose J.H."/>
        </authorList>
    </citation>
    <scope>NUCLEOTIDE SEQUENCE [LARGE SCALE GENOMIC DNA]</scope>
    <source>
        <strain evidence="8 9">16</strain>
    </source>
</reference>
<dbReference type="RefSeq" id="WP_054359580.1">
    <property type="nucleotide sequence ID" value="NZ_LJYW01000001.1"/>
</dbReference>
<feature type="transmembrane region" description="Helical" evidence="6">
    <location>
        <begin position="106"/>
        <end position="132"/>
    </location>
</feature>
<dbReference type="EMBL" id="LJYW01000001">
    <property type="protein sequence ID" value="KPL53415.1"/>
    <property type="molecule type" value="Genomic_DNA"/>
</dbReference>